<protein>
    <submittedName>
        <fullName evidence="5">AraC family transcriptional regulator</fullName>
    </submittedName>
</protein>
<dbReference type="InterPro" id="IPR018060">
    <property type="entry name" value="HTH_AraC"/>
</dbReference>
<dbReference type="PROSITE" id="PS01124">
    <property type="entry name" value="HTH_ARAC_FAMILY_2"/>
    <property type="match status" value="1"/>
</dbReference>
<dbReference type="InterPro" id="IPR009057">
    <property type="entry name" value="Homeodomain-like_sf"/>
</dbReference>
<dbReference type="PROSITE" id="PS00041">
    <property type="entry name" value="HTH_ARAC_FAMILY_1"/>
    <property type="match status" value="1"/>
</dbReference>
<evidence type="ECO:0000256" key="3">
    <source>
        <dbReference type="ARBA" id="ARBA00023163"/>
    </source>
</evidence>
<keyword evidence="2" id="KW-0238">DNA-binding</keyword>
<keyword evidence="6" id="KW-1185">Reference proteome</keyword>
<dbReference type="Proteomes" id="UP001059617">
    <property type="component" value="Chromosome"/>
</dbReference>
<dbReference type="Pfam" id="PF12833">
    <property type="entry name" value="HTH_18"/>
    <property type="match status" value="1"/>
</dbReference>
<evidence type="ECO:0000259" key="4">
    <source>
        <dbReference type="PROSITE" id="PS01124"/>
    </source>
</evidence>
<name>A0ABY5VYP7_9ACTN</name>
<keyword evidence="3" id="KW-0804">Transcription</keyword>
<dbReference type="SUPFAM" id="SSF46689">
    <property type="entry name" value="Homeodomain-like"/>
    <property type="match status" value="1"/>
</dbReference>
<accession>A0ABY5VYP7</accession>
<reference evidence="5" key="1">
    <citation type="submission" date="2021-04" db="EMBL/GenBank/DDBJ databases">
        <authorList>
            <person name="Hartkoorn R.C."/>
            <person name="Beaudoing E."/>
            <person name="Hot D."/>
        </authorList>
    </citation>
    <scope>NUCLEOTIDE SEQUENCE</scope>
    <source>
        <strain evidence="5">NRRL B-16292</strain>
    </source>
</reference>
<dbReference type="InterPro" id="IPR018062">
    <property type="entry name" value="HTH_AraC-typ_CS"/>
</dbReference>
<dbReference type="SMART" id="SM00342">
    <property type="entry name" value="HTH_ARAC"/>
    <property type="match status" value="1"/>
</dbReference>
<feature type="domain" description="HTH araC/xylS-type" evidence="4">
    <location>
        <begin position="200"/>
        <end position="295"/>
    </location>
</feature>
<dbReference type="Gene3D" id="1.10.10.60">
    <property type="entry name" value="Homeodomain-like"/>
    <property type="match status" value="1"/>
</dbReference>
<sequence>MDEFASAVLVAAVRRALAEAGIAVTAPASDGALVPLDAKRRLLADVAEAHGLLPLLRVGLSLPTLPPDPAISALTVASTPRDLFERWSRLERFTHSRHRVVVREAGATHLIAEHVGPPGSPPEPAEDALILGLLTALLGAIGVHGLTVALDPRDARVVFTDGVFTAPPPAHATALWRFAWSSIAPAVRPTGLAADVDVASQARRLLTGNLARRWTLGDLAAELGTSTRSLQRRLTAGGFTDLYGAARAEAAADLLMNTEHPLGIVGFACGYADQPHFTREFRRRTAITPAAYRSAFARRCERPPYGRSETEMGT</sequence>
<evidence type="ECO:0000256" key="1">
    <source>
        <dbReference type="ARBA" id="ARBA00023015"/>
    </source>
</evidence>
<evidence type="ECO:0000256" key="2">
    <source>
        <dbReference type="ARBA" id="ARBA00023125"/>
    </source>
</evidence>
<dbReference type="RefSeq" id="WP_259860164.1">
    <property type="nucleotide sequence ID" value="NZ_CP073720.1"/>
</dbReference>
<dbReference type="EMBL" id="CP073720">
    <property type="protein sequence ID" value="UWP82392.1"/>
    <property type="molecule type" value="Genomic_DNA"/>
</dbReference>
<keyword evidence="1" id="KW-0805">Transcription regulation</keyword>
<evidence type="ECO:0000313" key="6">
    <source>
        <dbReference type="Proteomes" id="UP001059617"/>
    </source>
</evidence>
<proteinExistence type="predicted"/>
<organism evidence="5 6">
    <name type="scientific">Dactylosporangium fulvum</name>
    <dbReference type="NCBI Taxonomy" id="53359"/>
    <lineage>
        <taxon>Bacteria</taxon>
        <taxon>Bacillati</taxon>
        <taxon>Actinomycetota</taxon>
        <taxon>Actinomycetes</taxon>
        <taxon>Micromonosporales</taxon>
        <taxon>Micromonosporaceae</taxon>
        <taxon>Dactylosporangium</taxon>
    </lineage>
</organism>
<gene>
    <name evidence="5" type="ORF">Dfulv_46350</name>
</gene>
<evidence type="ECO:0000313" key="5">
    <source>
        <dbReference type="EMBL" id="UWP82392.1"/>
    </source>
</evidence>
<dbReference type="PANTHER" id="PTHR47894:SF4">
    <property type="entry name" value="HTH-TYPE TRANSCRIPTIONAL REGULATOR GADX"/>
    <property type="match status" value="1"/>
</dbReference>
<reference evidence="5" key="2">
    <citation type="submission" date="2022-09" db="EMBL/GenBank/DDBJ databases">
        <title>Biosynthetic gene clusters of Dactylosporangioum fulvum.</title>
        <authorList>
            <person name="Caradec T."/>
        </authorList>
    </citation>
    <scope>NUCLEOTIDE SEQUENCE</scope>
    <source>
        <strain evidence="5">NRRL B-16292</strain>
    </source>
</reference>
<dbReference type="PANTHER" id="PTHR47894">
    <property type="entry name" value="HTH-TYPE TRANSCRIPTIONAL REGULATOR GADX"/>
    <property type="match status" value="1"/>
</dbReference>